<protein>
    <submittedName>
        <fullName evidence="2">Clp protease N-terminal domain-containing protein</fullName>
    </submittedName>
</protein>
<proteinExistence type="predicted"/>
<keyword evidence="3" id="KW-1185">Reference proteome</keyword>
<reference evidence="2 3" key="1">
    <citation type="journal article" date="2019" name="Int. J. Syst. Evol. Microbiol.">
        <title>The Global Catalogue of Microorganisms (GCM) 10K type strain sequencing project: providing services to taxonomists for standard genome sequencing and annotation.</title>
        <authorList>
            <consortium name="The Broad Institute Genomics Platform"/>
            <consortium name="The Broad Institute Genome Sequencing Center for Infectious Disease"/>
            <person name="Wu L."/>
            <person name="Ma J."/>
        </authorList>
    </citation>
    <scope>NUCLEOTIDE SEQUENCE [LARGE SCALE GENOMIC DNA]</scope>
    <source>
        <strain evidence="2 3">JCM 14718</strain>
    </source>
</reference>
<keyword evidence="2" id="KW-0645">Protease</keyword>
<dbReference type="Pfam" id="PF02861">
    <property type="entry name" value="Clp_N"/>
    <property type="match status" value="1"/>
</dbReference>
<feature type="domain" description="Clp R" evidence="1">
    <location>
        <begin position="12"/>
        <end position="138"/>
    </location>
</feature>
<accession>A0ABN2HW44</accession>
<dbReference type="GO" id="GO:0006508">
    <property type="term" value="P:proteolysis"/>
    <property type="evidence" value="ECO:0007669"/>
    <property type="project" value="UniProtKB-KW"/>
</dbReference>
<evidence type="ECO:0000313" key="2">
    <source>
        <dbReference type="EMBL" id="GAA1694259.1"/>
    </source>
</evidence>
<organism evidence="2 3">
    <name type="scientific">Fodinicola feengrottensis</name>
    <dbReference type="NCBI Taxonomy" id="435914"/>
    <lineage>
        <taxon>Bacteria</taxon>
        <taxon>Bacillati</taxon>
        <taxon>Actinomycetota</taxon>
        <taxon>Actinomycetes</taxon>
        <taxon>Mycobacteriales</taxon>
        <taxon>Fodinicola</taxon>
    </lineage>
</organism>
<evidence type="ECO:0000313" key="3">
    <source>
        <dbReference type="Proteomes" id="UP001500618"/>
    </source>
</evidence>
<dbReference type="InterPro" id="IPR004176">
    <property type="entry name" value="Clp_R_N"/>
</dbReference>
<evidence type="ECO:0000259" key="1">
    <source>
        <dbReference type="Pfam" id="PF02861"/>
    </source>
</evidence>
<dbReference type="InterPro" id="IPR036628">
    <property type="entry name" value="Clp_N_dom_sf"/>
</dbReference>
<sequence>MADQSTARHPFSVVVKAALDEARRRGDRRTGTEHLVLGLLSAPDTPPARALNVDLATARAALQSLDKAALGSIGIDVADFPPVSVKPLGKRPPLTSAARAALAAAVGATTMRTRRLAPRQLLLTLLESRSPDPAADLLAALGVDGVVVRDRLG</sequence>
<dbReference type="EMBL" id="BAAANY010000020">
    <property type="protein sequence ID" value="GAA1694259.1"/>
    <property type="molecule type" value="Genomic_DNA"/>
</dbReference>
<dbReference type="RefSeq" id="WP_163573828.1">
    <property type="nucleotide sequence ID" value="NZ_BAAANY010000020.1"/>
</dbReference>
<comment type="caution">
    <text evidence="2">The sequence shown here is derived from an EMBL/GenBank/DDBJ whole genome shotgun (WGS) entry which is preliminary data.</text>
</comment>
<keyword evidence="2" id="KW-0378">Hydrolase</keyword>
<dbReference type="GO" id="GO:0008233">
    <property type="term" value="F:peptidase activity"/>
    <property type="evidence" value="ECO:0007669"/>
    <property type="project" value="UniProtKB-KW"/>
</dbReference>
<gene>
    <name evidence="2" type="ORF">GCM10009765_49390</name>
</gene>
<dbReference type="Proteomes" id="UP001500618">
    <property type="component" value="Unassembled WGS sequence"/>
</dbReference>
<name>A0ABN2HW44_9ACTN</name>
<dbReference type="Gene3D" id="1.10.1780.10">
    <property type="entry name" value="Clp, N-terminal domain"/>
    <property type="match status" value="1"/>
</dbReference>